<organism evidence="1 2">
    <name type="scientific">Mucilaginibacter pankratovii</name>
    <dbReference type="NCBI Taxonomy" id="2772110"/>
    <lineage>
        <taxon>Bacteria</taxon>
        <taxon>Pseudomonadati</taxon>
        <taxon>Bacteroidota</taxon>
        <taxon>Sphingobacteriia</taxon>
        <taxon>Sphingobacteriales</taxon>
        <taxon>Sphingobacteriaceae</taxon>
        <taxon>Mucilaginibacter</taxon>
    </lineage>
</organism>
<dbReference type="Proteomes" id="UP000606600">
    <property type="component" value="Unassembled WGS sequence"/>
</dbReference>
<proteinExistence type="predicted"/>
<name>A0ABR7WZ71_9SPHI</name>
<dbReference type="PROSITE" id="PS51257">
    <property type="entry name" value="PROKAR_LIPOPROTEIN"/>
    <property type="match status" value="1"/>
</dbReference>
<evidence type="ECO:0000313" key="1">
    <source>
        <dbReference type="EMBL" id="MBD1367575.1"/>
    </source>
</evidence>
<dbReference type="RefSeq" id="WP_191192208.1">
    <property type="nucleotide sequence ID" value="NZ_JACWMY010000027.1"/>
</dbReference>
<accession>A0ABR7WZ71</accession>
<comment type="caution">
    <text evidence="1">The sequence shown here is derived from an EMBL/GenBank/DDBJ whole genome shotgun (WGS) entry which is preliminary data.</text>
</comment>
<evidence type="ECO:0008006" key="3">
    <source>
        <dbReference type="Google" id="ProtNLM"/>
    </source>
</evidence>
<dbReference type="EMBL" id="JACWMY010000027">
    <property type="protein sequence ID" value="MBD1367575.1"/>
    <property type="molecule type" value="Genomic_DNA"/>
</dbReference>
<evidence type="ECO:0000313" key="2">
    <source>
        <dbReference type="Proteomes" id="UP000606600"/>
    </source>
</evidence>
<sequence length="190" mass="22180">MIKRYKWLLFVAGICSLAACRSDNQRYEDSVARELATGIRQDSIFMGIKLGMTSKEFYAHCWRMNKKGLFFEGPGNMSVLYHFKNELKHPATMTFYPDFRQNKINKMGVTFSYDAFAPWNKALFADSLQLDVFNLFKKWYKGADFLTMTDPVRGTIFVQVKGNRRIIIGKYDEQRVKVDFTDLLTENSKK</sequence>
<keyword evidence="2" id="KW-1185">Reference proteome</keyword>
<reference evidence="1 2" key="1">
    <citation type="submission" date="2020-09" db="EMBL/GenBank/DDBJ databases">
        <title>Novel species of Mucilaginibacter isolated from a glacier on the Tibetan Plateau.</title>
        <authorList>
            <person name="Liu Q."/>
            <person name="Xin Y.-H."/>
        </authorList>
    </citation>
    <scope>NUCLEOTIDE SEQUENCE [LARGE SCALE GENOMIC DNA]</scope>
    <source>
        <strain evidence="1 2">ZT4R22</strain>
    </source>
</reference>
<protein>
    <recommendedName>
        <fullName evidence="3">Lipoprotein</fullName>
    </recommendedName>
</protein>
<gene>
    <name evidence="1" type="ORF">IDJ77_27450</name>
</gene>